<dbReference type="Gene3D" id="1.10.1000.11">
    <property type="entry name" value="Arf Nucleotide-binding Site Opener,domain 2"/>
    <property type="match status" value="1"/>
</dbReference>
<dbReference type="PANTHER" id="PTHR10663:SF402">
    <property type="entry name" value="MIP16918P"/>
    <property type="match status" value="1"/>
</dbReference>
<dbReference type="Gene3D" id="1.10.220.20">
    <property type="match status" value="1"/>
</dbReference>
<dbReference type="GO" id="GO:0032012">
    <property type="term" value="P:regulation of ARF protein signal transduction"/>
    <property type="evidence" value="ECO:0007669"/>
    <property type="project" value="InterPro"/>
</dbReference>
<dbReference type="InterPro" id="IPR035999">
    <property type="entry name" value="Sec7_dom_sf"/>
</dbReference>
<dbReference type="WBParaSite" id="TTAC_0000236801-mRNA-1">
    <property type="protein sequence ID" value="TTAC_0000236801-mRNA-1"/>
    <property type="gene ID" value="TTAC_0000236801"/>
</dbReference>
<dbReference type="PROSITE" id="PS50190">
    <property type="entry name" value="SEC7"/>
    <property type="match status" value="1"/>
</dbReference>
<dbReference type="SMART" id="SM00222">
    <property type="entry name" value="Sec7"/>
    <property type="match status" value="1"/>
</dbReference>
<evidence type="ECO:0000313" key="5">
    <source>
        <dbReference type="WBParaSite" id="TTAC_0000236801-mRNA-1"/>
    </source>
</evidence>
<dbReference type="GO" id="GO:0005085">
    <property type="term" value="F:guanyl-nucleotide exchange factor activity"/>
    <property type="evidence" value="ECO:0007669"/>
    <property type="project" value="InterPro"/>
</dbReference>
<dbReference type="Pfam" id="PF01369">
    <property type="entry name" value="Sec7"/>
    <property type="match status" value="1"/>
</dbReference>
<accession>A0A0R3WNN0</accession>
<dbReference type="EMBL" id="UYWX01000998">
    <property type="protein sequence ID" value="VDM19773.1"/>
    <property type="molecule type" value="Genomic_DNA"/>
</dbReference>
<dbReference type="PANTHER" id="PTHR10663">
    <property type="entry name" value="GUANYL-NUCLEOTIDE EXCHANGE FACTOR"/>
    <property type="match status" value="1"/>
</dbReference>
<evidence type="ECO:0000313" key="4">
    <source>
        <dbReference type="Proteomes" id="UP000274429"/>
    </source>
</evidence>
<keyword evidence="4" id="KW-1185">Reference proteome</keyword>
<dbReference type="InterPro" id="IPR000904">
    <property type="entry name" value="Sec7_dom"/>
</dbReference>
<gene>
    <name evidence="3" type="ORF">TTAC_LOCUS2355</name>
</gene>
<dbReference type="AlphaFoldDB" id="A0A0R3WNN0"/>
<evidence type="ECO:0000256" key="1">
    <source>
        <dbReference type="SAM" id="MobiDB-lite"/>
    </source>
</evidence>
<protein>
    <submittedName>
        <fullName evidence="5">SEC7 domain-containing protein</fullName>
    </submittedName>
</protein>
<feature type="compositionally biased region" description="Gly residues" evidence="1">
    <location>
        <begin position="75"/>
        <end position="84"/>
    </location>
</feature>
<dbReference type="InterPro" id="IPR023394">
    <property type="entry name" value="Sec7_C_sf"/>
</dbReference>
<dbReference type="OrthoDB" id="430364at2759"/>
<dbReference type="SUPFAM" id="SSF48425">
    <property type="entry name" value="Sec7 domain"/>
    <property type="match status" value="1"/>
</dbReference>
<dbReference type="STRING" id="6205.A0A0R3WNN0"/>
<proteinExistence type="predicted"/>
<dbReference type="CDD" id="cd00171">
    <property type="entry name" value="Sec7"/>
    <property type="match status" value="1"/>
</dbReference>
<reference evidence="5" key="1">
    <citation type="submission" date="2017-02" db="UniProtKB">
        <authorList>
            <consortium name="WormBaseParasite"/>
        </authorList>
    </citation>
    <scope>IDENTIFICATION</scope>
</reference>
<evidence type="ECO:0000259" key="2">
    <source>
        <dbReference type="PROSITE" id="PS50190"/>
    </source>
</evidence>
<feature type="domain" description="SEC7" evidence="2">
    <location>
        <begin position="251"/>
        <end position="445"/>
    </location>
</feature>
<dbReference type="Proteomes" id="UP000274429">
    <property type="component" value="Unassembled WGS sequence"/>
</dbReference>
<sequence length="452" mass="50994">MAKEADKANDVMLPSKKVTTSRRSLATPMNKLMRRLSGMPSESRTLEATRKTRLSFQTWKRRKSLSQESREEGRGSGGDGGGGGETKHEPLVSLSLISIMPTNQSPLVLKRAPIAKTEEVNLSIAKKPKLITTAARRLSLLSARPIRGNHRLRSKRVTEIVSPSERINARHYCNGSDSKRSRSAQLEEGNYLPTDDVILDEYSFVMPMEGSASGYRRTTASELPIYPTLRSEFHDRNTATTSNLFPEPLTPTNFSKSKEMLLRVGKTLFNKNPYLGIDYLIKQGILSTEPKTIAEFLTMDGLSRQAIGEYFGKLSDPLAVKVTEAFVRHLNLHQVEVDVALRRLLEKVHPDGESQKIEFLLNVLKCCYIEQNAEKVRREFRDPETIGILAYSIMLLHTTFYNRSARKYSKPMTKVDFINNNRGIDKGEDVATALLDGIYNRVVENEFRTLPD</sequence>
<organism evidence="5">
    <name type="scientific">Hydatigena taeniaeformis</name>
    <name type="common">Feline tapeworm</name>
    <name type="synonym">Taenia taeniaeformis</name>
    <dbReference type="NCBI Taxonomy" id="6205"/>
    <lineage>
        <taxon>Eukaryota</taxon>
        <taxon>Metazoa</taxon>
        <taxon>Spiralia</taxon>
        <taxon>Lophotrochozoa</taxon>
        <taxon>Platyhelminthes</taxon>
        <taxon>Cestoda</taxon>
        <taxon>Eucestoda</taxon>
        <taxon>Cyclophyllidea</taxon>
        <taxon>Taeniidae</taxon>
        <taxon>Hydatigera</taxon>
    </lineage>
</organism>
<feature type="region of interest" description="Disordered" evidence="1">
    <location>
        <begin position="1"/>
        <end position="88"/>
    </location>
</feature>
<reference evidence="3 4" key="2">
    <citation type="submission" date="2018-11" db="EMBL/GenBank/DDBJ databases">
        <authorList>
            <consortium name="Pathogen Informatics"/>
        </authorList>
    </citation>
    <scope>NUCLEOTIDE SEQUENCE [LARGE SCALE GENOMIC DNA]</scope>
</reference>
<name>A0A0R3WNN0_HYDTA</name>
<evidence type="ECO:0000313" key="3">
    <source>
        <dbReference type="EMBL" id="VDM19773.1"/>
    </source>
</evidence>